<evidence type="ECO:0000256" key="1">
    <source>
        <dbReference type="SAM" id="MobiDB-lite"/>
    </source>
</evidence>
<gene>
    <name evidence="2" type="ORF">Pfra01_002829100</name>
</gene>
<protein>
    <submittedName>
        <fullName evidence="2">Unnamed protein product</fullName>
    </submittedName>
</protein>
<evidence type="ECO:0000313" key="2">
    <source>
        <dbReference type="EMBL" id="GMF66733.1"/>
    </source>
</evidence>
<feature type="compositionally biased region" description="Low complexity" evidence="1">
    <location>
        <begin position="18"/>
        <end position="31"/>
    </location>
</feature>
<accession>A0A9W6YLY1</accession>
<keyword evidence="3" id="KW-1185">Reference proteome</keyword>
<dbReference type="InterPro" id="IPR021109">
    <property type="entry name" value="Peptidase_aspartic_dom_sf"/>
</dbReference>
<dbReference type="Gene3D" id="2.40.70.10">
    <property type="entry name" value="Acid Proteases"/>
    <property type="match status" value="1"/>
</dbReference>
<name>A0A9W6YLY1_9STRA</name>
<organism evidence="2 3">
    <name type="scientific">Phytophthora fragariaefolia</name>
    <dbReference type="NCBI Taxonomy" id="1490495"/>
    <lineage>
        <taxon>Eukaryota</taxon>
        <taxon>Sar</taxon>
        <taxon>Stramenopiles</taxon>
        <taxon>Oomycota</taxon>
        <taxon>Peronosporomycetes</taxon>
        <taxon>Peronosporales</taxon>
        <taxon>Peronosporaceae</taxon>
        <taxon>Phytophthora</taxon>
    </lineage>
</organism>
<comment type="caution">
    <text evidence="2">The sequence shown here is derived from an EMBL/GenBank/DDBJ whole genome shotgun (WGS) entry which is preliminary data.</text>
</comment>
<dbReference type="Gene3D" id="3.10.10.10">
    <property type="entry name" value="HIV Type 1 Reverse Transcriptase, subunit A, domain 1"/>
    <property type="match status" value="1"/>
</dbReference>
<proteinExistence type="predicted"/>
<dbReference type="Proteomes" id="UP001165121">
    <property type="component" value="Unassembled WGS sequence"/>
</dbReference>
<evidence type="ECO:0000313" key="3">
    <source>
        <dbReference type="Proteomes" id="UP001165121"/>
    </source>
</evidence>
<feature type="region of interest" description="Disordered" evidence="1">
    <location>
        <begin position="1"/>
        <end position="45"/>
    </location>
</feature>
<dbReference type="AlphaFoldDB" id="A0A9W6YLY1"/>
<reference evidence="2" key="1">
    <citation type="submission" date="2023-04" db="EMBL/GenBank/DDBJ databases">
        <title>Phytophthora fragariaefolia NBRC 109709.</title>
        <authorList>
            <person name="Ichikawa N."/>
            <person name="Sato H."/>
            <person name="Tonouchi N."/>
        </authorList>
    </citation>
    <scope>NUCLEOTIDE SEQUENCE</scope>
    <source>
        <strain evidence="2">NBRC 109709</strain>
    </source>
</reference>
<dbReference type="EMBL" id="BSXT01008748">
    <property type="protein sequence ID" value="GMF66733.1"/>
    <property type="molecule type" value="Genomic_DNA"/>
</dbReference>
<sequence length="410" mass="45284">MSETDRMPEVVDDESGENESVAVASSSETGSDNSPPDGGIAAETMSEIDWLLRQRADNEEVQQKDLARVSLVKHRRASEEAPRTTNVESVEYIGADDGLPTARVSVIGALWSVKLGSCARYTIAGTDWMKYGDKLTKSAPVDYVEGIGGFLLDVVGVWRFELRTVFNEVINVDACIVVGCSDEFLLGVDFMRTNGATLDFDRNEVRYKDGERAVVMPFRTYDGATGARVAAVRMIGKTELVGNAVTPVELSVVAEDGERGLFYKAHWCGDVSCYELGMWVTVDDEMQMLTMNGALNRERVNQWIDELGDSTTPLDDEADVYVEDPDARALVTKLLCVYRKLSTNNDDRPPATVLYIEHHIDTGNTSPIMMKRRRQAQVEDQIVDENVTKMLQAGVIEEGDGAWGFPVVLV</sequence>
<dbReference type="OrthoDB" id="124658at2759"/>